<keyword evidence="7 8" id="KW-0472">Membrane</keyword>
<sequence>MFQSKNIFVRWMNKLSPFQIILLFYLLAIILSTLLLSLPFAYREGMNPAFIDILFVAVSAISVTGLTPISIAETFNVVGYILLALILQLGAVGIMALGTFIWLILGKKIGFRERRLIMADQNQTQLAGMVRLVKQIFLVLFVIEFISFVILGIYYLKYFPVQEAFLHGFFSTISAISNGGFDITGDSLIPYRHDYFFQFHTIILIILGAIGFPVLIEVKEYLFAKKQKRQFFRFSLFTKLTTITFFILIIVGTIFIYLFDVTHFFAGKSWHETFFYAFFQSVTTRSAGLSTMDVSQLTEANHLFMSFLMFIGASPSSAGGGIRTTTFALVIIFIATYARGENDIHLFGREIHRQDLVKAVIVTLLAVMIVYITLIVLVVIEPFHVTELFFEITSAFGTVGLSLGITGDLTTISKIILMILMFIGRVGIVTVLFMFHSNKQKRNYRFPKERIIIG</sequence>
<keyword evidence="4 8" id="KW-0812">Transmembrane</keyword>
<keyword evidence="2" id="KW-0813">Transport</keyword>
<dbReference type="InterPro" id="IPR003445">
    <property type="entry name" value="Cat_transpt"/>
</dbReference>
<feature type="transmembrane region" description="Helical" evidence="8">
    <location>
        <begin position="236"/>
        <end position="259"/>
    </location>
</feature>
<evidence type="ECO:0000313" key="10">
    <source>
        <dbReference type="Proteomes" id="UP000321491"/>
    </source>
</evidence>
<evidence type="ECO:0000256" key="5">
    <source>
        <dbReference type="ARBA" id="ARBA00022989"/>
    </source>
</evidence>
<dbReference type="PANTHER" id="PTHR32024">
    <property type="entry name" value="TRK SYSTEM POTASSIUM UPTAKE PROTEIN TRKG-RELATED"/>
    <property type="match status" value="1"/>
</dbReference>
<keyword evidence="6" id="KW-0406">Ion transport</keyword>
<evidence type="ECO:0000256" key="3">
    <source>
        <dbReference type="ARBA" id="ARBA00022475"/>
    </source>
</evidence>
<feature type="transmembrane region" description="Helical" evidence="8">
    <location>
        <begin position="318"/>
        <end position="338"/>
    </location>
</feature>
<dbReference type="Pfam" id="PF02386">
    <property type="entry name" value="TrkH"/>
    <property type="match status" value="1"/>
</dbReference>
<feature type="transmembrane region" description="Helical" evidence="8">
    <location>
        <begin position="20"/>
        <end position="42"/>
    </location>
</feature>
<dbReference type="GO" id="GO:0008324">
    <property type="term" value="F:monoatomic cation transmembrane transporter activity"/>
    <property type="evidence" value="ECO:0007669"/>
    <property type="project" value="InterPro"/>
</dbReference>
<evidence type="ECO:0000313" key="9">
    <source>
        <dbReference type="EMBL" id="GEN30598.1"/>
    </source>
</evidence>
<name>A0A511UXW1_9BACI</name>
<evidence type="ECO:0000256" key="6">
    <source>
        <dbReference type="ARBA" id="ARBA00023065"/>
    </source>
</evidence>
<feature type="transmembrane region" description="Helical" evidence="8">
    <location>
        <begin position="136"/>
        <end position="156"/>
    </location>
</feature>
<dbReference type="GO" id="GO:0005886">
    <property type="term" value="C:plasma membrane"/>
    <property type="evidence" value="ECO:0007669"/>
    <property type="project" value="UniProtKB-SubCell"/>
</dbReference>
<comment type="caution">
    <text evidence="9">The sequence shown here is derived from an EMBL/GenBank/DDBJ whole genome shotgun (WGS) entry which is preliminary data.</text>
</comment>
<dbReference type="AlphaFoldDB" id="A0A511UXW1"/>
<proteinExistence type="predicted"/>
<comment type="subcellular location">
    <subcellularLocation>
        <location evidence="1">Cell membrane</location>
        <topology evidence="1">Multi-pass membrane protein</topology>
    </subcellularLocation>
</comment>
<gene>
    <name evidence="9" type="primary">ktrB</name>
    <name evidence="9" type="ORF">CQU01_08360</name>
</gene>
<dbReference type="Proteomes" id="UP000321491">
    <property type="component" value="Unassembled WGS sequence"/>
</dbReference>
<feature type="transmembrane region" description="Helical" evidence="8">
    <location>
        <begin position="415"/>
        <end position="435"/>
    </location>
</feature>
<dbReference type="OrthoDB" id="9810952at2"/>
<organism evidence="9 10">
    <name type="scientific">Cerasibacillus quisquiliarum</name>
    <dbReference type="NCBI Taxonomy" id="227865"/>
    <lineage>
        <taxon>Bacteria</taxon>
        <taxon>Bacillati</taxon>
        <taxon>Bacillota</taxon>
        <taxon>Bacilli</taxon>
        <taxon>Bacillales</taxon>
        <taxon>Bacillaceae</taxon>
        <taxon>Cerasibacillus</taxon>
    </lineage>
</organism>
<feature type="transmembrane region" description="Helical" evidence="8">
    <location>
        <begin position="195"/>
        <end position="216"/>
    </location>
</feature>
<protein>
    <submittedName>
        <fullName evidence="9">Ktr system potassium uptake protein D</fullName>
    </submittedName>
</protein>
<dbReference type="EMBL" id="BJXW01000009">
    <property type="protein sequence ID" value="GEN30598.1"/>
    <property type="molecule type" value="Genomic_DNA"/>
</dbReference>
<keyword evidence="3" id="KW-1003">Cell membrane</keyword>
<dbReference type="RefSeq" id="WP_146936032.1">
    <property type="nucleotide sequence ID" value="NZ_BJXW01000009.1"/>
</dbReference>
<dbReference type="GO" id="GO:0030001">
    <property type="term" value="P:metal ion transport"/>
    <property type="evidence" value="ECO:0007669"/>
    <property type="project" value="UniProtKB-ARBA"/>
</dbReference>
<evidence type="ECO:0000256" key="8">
    <source>
        <dbReference type="SAM" id="Phobius"/>
    </source>
</evidence>
<dbReference type="PANTHER" id="PTHR32024:SF4">
    <property type="entry name" value="KTR SYSTEM POTASSIUM UPTAKE PROTEIN D"/>
    <property type="match status" value="1"/>
</dbReference>
<evidence type="ECO:0000256" key="7">
    <source>
        <dbReference type="ARBA" id="ARBA00023136"/>
    </source>
</evidence>
<feature type="transmembrane region" description="Helical" evidence="8">
    <location>
        <begin position="49"/>
        <end position="71"/>
    </location>
</feature>
<evidence type="ECO:0000256" key="4">
    <source>
        <dbReference type="ARBA" id="ARBA00022692"/>
    </source>
</evidence>
<feature type="transmembrane region" description="Helical" evidence="8">
    <location>
        <begin position="77"/>
        <end position="105"/>
    </location>
</feature>
<evidence type="ECO:0000256" key="2">
    <source>
        <dbReference type="ARBA" id="ARBA00022448"/>
    </source>
</evidence>
<feature type="transmembrane region" description="Helical" evidence="8">
    <location>
        <begin position="359"/>
        <end position="380"/>
    </location>
</feature>
<evidence type="ECO:0000256" key="1">
    <source>
        <dbReference type="ARBA" id="ARBA00004651"/>
    </source>
</evidence>
<accession>A0A511UXW1</accession>
<keyword evidence="10" id="KW-1185">Reference proteome</keyword>
<reference evidence="9 10" key="1">
    <citation type="submission" date="2019-07" db="EMBL/GenBank/DDBJ databases">
        <title>Whole genome shotgun sequence of Cerasibacillus quisquiliarum NBRC 102429.</title>
        <authorList>
            <person name="Hosoyama A."/>
            <person name="Uohara A."/>
            <person name="Ohji S."/>
            <person name="Ichikawa N."/>
        </authorList>
    </citation>
    <scope>NUCLEOTIDE SEQUENCE [LARGE SCALE GENOMIC DNA]</scope>
    <source>
        <strain evidence="9 10">NBRC 102429</strain>
    </source>
</reference>
<keyword evidence="5 8" id="KW-1133">Transmembrane helix</keyword>